<accession>A0A328U5A2</accession>
<organism evidence="2 3">
    <name type="scientific">Paenibacillus montanisoli</name>
    <dbReference type="NCBI Taxonomy" id="2081970"/>
    <lineage>
        <taxon>Bacteria</taxon>
        <taxon>Bacillati</taxon>
        <taxon>Bacillota</taxon>
        <taxon>Bacilli</taxon>
        <taxon>Bacillales</taxon>
        <taxon>Paenibacillaceae</taxon>
        <taxon>Paenibacillus</taxon>
    </lineage>
</organism>
<keyword evidence="2" id="KW-0547">Nucleotide-binding</keyword>
<dbReference type="InterPro" id="IPR038461">
    <property type="entry name" value="Schlafen_AlbA_2_dom_sf"/>
</dbReference>
<reference evidence="2 3" key="1">
    <citation type="submission" date="2018-06" db="EMBL/GenBank/DDBJ databases">
        <title>Paenibacillus montanisoli sp. nov., isolated from mountain area soil.</title>
        <authorList>
            <person name="Wu M."/>
        </authorList>
    </citation>
    <scope>NUCLEOTIDE SEQUENCE [LARGE SCALE GENOMIC DNA]</scope>
    <source>
        <strain evidence="2 3">RA17</strain>
    </source>
</reference>
<dbReference type="OrthoDB" id="517998at2"/>
<dbReference type="GO" id="GO:0005524">
    <property type="term" value="F:ATP binding"/>
    <property type="evidence" value="ECO:0007669"/>
    <property type="project" value="UniProtKB-KW"/>
</dbReference>
<keyword evidence="3" id="KW-1185">Reference proteome</keyword>
<proteinExistence type="predicted"/>
<dbReference type="Pfam" id="PF04326">
    <property type="entry name" value="SLFN_AlbA_2"/>
    <property type="match status" value="1"/>
</dbReference>
<evidence type="ECO:0000259" key="1">
    <source>
        <dbReference type="Pfam" id="PF04326"/>
    </source>
</evidence>
<keyword evidence="2" id="KW-0067">ATP-binding</keyword>
<evidence type="ECO:0000313" key="2">
    <source>
        <dbReference type="EMBL" id="RAP76105.1"/>
    </source>
</evidence>
<feature type="domain" description="Schlafen AlbA-2" evidence="1">
    <location>
        <begin position="24"/>
        <end position="149"/>
    </location>
</feature>
<dbReference type="Gene3D" id="3.30.950.30">
    <property type="entry name" value="Schlafen, AAA domain"/>
    <property type="match status" value="1"/>
</dbReference>
<gene>
    <name evidence="2" type="ORF">DL346_11830</name>
</gene>
<comment type="caution">
    <text evidence="2">The sequence shown here is derived from an EMBL/GenBank/DDBJ whole genome shotgun (WGS) entry which is preliminary data.</text>
</comment>
<dbReference type="EMBL" id="QLUW01000002">
    <property type="protein sequence ID" value="RAP76105.1"/>
    <property type="molecule type" value="Genomic_DNA"/>
</dbReference>
<evidence type="ECO:0000313" key="3">
    <source>
        <dbReference type="Proteomes" id="UP000249260"/>
    </source>
</evidence>
<sequence>MEVELMIEWTLDDVQRLINNNVKENINLDYKASGALQKNNDKKKDEMCKDISAFANSDGGTIIYGVTEKNNLPEMIDEGFDPTEISKEWIEQVINTRIKRRIDGVRIYQIDLKPERVIYAVSIPQSKNAPHMANDNRYYKRFNFESVPMEDYEIRDVMRRNESPDLHVEFDITSHNKLNYQLENSTMKYSPKSNPIKFELSVRNHSSAPAEYALFYVFIDARIEATFPSPFKLVGNRVLNSQLTYCYVYTWSITSKLTPIWEDIKFYVECFWLEFPNVLGDYILGWEVKAPGMTYKSDSLFIRSDCEEIKFLL</sequence>
<dbReference type="AlphaFoldDB" id="A0A328U5A2"/>
<name>A0A328U5A2_9BACL</name>
<dbReference type="InterPro" id="IPR007421">
    <property type="entry name" value="Schlafen_AlbA_2_dom"/>
</dbReference>
<dbReference type="PANTHER" id="PTHR30595:SF6">
    <property type="entry name" value="SCHLAFEN ALBA-2 DOMAIN-CONTAINING PROTEIN"/>
    <property type="match status" value="1"/>
</dbReference>
<protein>
    <submittedName>
        <fullName evidence="2">ATP-binding protein</fullName>
    </submittedName>
</protein>
<dbReference type="Proteomes" id="UP000249260">
    <property type="component" value="Unassembled WGS sequence"/>
</dbReference>
<dbReference type="PANTHER" id="PTHR30595">
    <property type="entry name" value="GLPR-RELATED TRANSCRIPTIONAL REPRESSOR"/>
    <property type="match status" value="1"/>
</dbReference>